<sequence>MSVLWVGNLWAVYFRESKESRLLEKKQRSD</sequence>
<protein>
    <submittedName>
        <fullName evidence="1">Uncharacterized protein</fullName>
    </submittedName>
</protein>
<evidence type="ECO:0000313" key="1">
    <source>
        <dbReference type="EMBL" id="JAD20521.1"/>
    </source>
</evidence>
<accession>A0A0A8Y2T9</accession>
<reference evidence="1" key="1">
    <citation type="submission" date="2014-09" db="EMBL/GenBank/DDBJ databases">
        <authorList>
            <person name="Magalhaes I.L.F."/>
            <person name="Oliveira U."/>
            <person name="Santos F.R."/>
            <person name="Vidigal T.H.D.A."/>
            <person name="Brescovit A.D."/>
            <person name="Santos A.J."/>
        </authorList>
    </citation>
    <scope>NUCLEOTIDE SEQUENCE</scope>
    <source>
        <tissue evidence="1">Shoot tissue taken approximately 20 cm above the soil surface</tissue>
    </source>
</reference>
<proteinExistence type="predicted"/>
<name>A0A0A8Y2T9_ARUDO</name>
<reference evidence="1" key="2">
    <citation type="journal article" date="2015" name="Data Brief">
        <title>Shoot transcriptome of the giant reed, Arundo donax.</title>
        <authorList>
            <person name="Barrero R.A."/>
            <person name="Guerrero F.D."/>
            <person name="Moolhuijzen P."/>
            <person name="Goolsby J.A."/>
            <person name="Tidwell J."/>
            <person name="Bellgard S.E."/>
            <person name="Bellgard M.I."/>
        </authorList>
    </citation>
    <scope>NUCLEOTIDE SEQUENCE</scope>
    <source>
        <tissue evidence="1">Shoot tissue taken approximately 20 cm above the soil surface</tissue>
    </source>
</reference>
<organism evidence="1">
    <name type="scientific">Arundo donax</name>
    <name type="common">Giant reed</name>
    <name type="synonym">Donax arundinaceus</name>
    <dbReference type="NCBI Taxonomy" id="35708"/>
    <lineage>
        <taxon>Eukaryota</taxon>
        <taxon>Viridiplantae</taxon>
        <taxon>Streptophyta</taxon>
        <taxon>Embryophyta</taxon>
        <taxon>Tracheophyta</taxon>
        <taxon>Spermatophyta</taxon>
        <taxon>Magnoliopsida</taxon>
        <taxon>Liliopsida</taxon>
        <taxon>Poales</taxon>
        <taxon>Poaceae</taxon>
        <taxon>PACMAD clade</taxon>
        <taxon>Arundinoideae</taxon>
        <taxon>Arundineae</taxon>
        <taxon>Arundo</taxon>
    </lineage>
</organism>
<dbReference type="EMBL" id="GBRH01277374">
    <property type="protein sequence ID" value="JAD20521.1"/>
    <property type="molecule type" value="Transcribed_RNA"/>
</dbReference>
<dbReference type="AlphaFoldDB" id="A0A0A8Y2T9"/>